<comment type="subcellular location">
    <subcellularLocation>
        <location evidence="1">Membrane</location>
        <topology evidence="1">Multi-pass membrane protein</topology>
    </subcellularLocation>
</comment>
<name>A0A2M8RW39_9PAST</name>
<dbReference type="CDD" id="cd16914">
    <property type="entry name" value="EcfT"/>
    <property type="match status" value="1"/>
</dbReference>
<keyword evidence="3" id="KW-1003">Cell membrane</keyword>
<feature type="transmembrane region" description="Helical" evidence="7">
    <location>
        <begin position="61"/>
        <end position="79"/>
    </location>
</feature>
<dbReference type="InterPro" id="IPR051611">
    <property type="entry name" value="ECF_transporter_component"/>
</dbReference>
<feature type="transmembrane region" description="Helical" evidence="7">
    <location>
        <begin position="91"/>
        <end position="113"/>
    </location>
</feature>
<dbReference type="EMBL" id="PHGZ01000013">
    <property type="protein sequence ID" value="PJG83099.1"/>
    <property type="molecule type" value="Genomic_DNA"/>
</dbReference>
<dbReference type="Proteomes" id="UP000230282">
    <property type="component" value="Unassembled WGS sequence"/>
</dbReference>
<proteinExistence type="inferred from homology"/>
<evidence type="ECO:0000256" key="4">
    <source>
        <dbReference type="ARBA" id="ARBA00022692"/>
    </source>
</evidence>
<evidence type="ECO:0000256" key="1">
    <source>
        <dbReference type="ARBA" id="ARBA00004141"/>
    </source>
</evidence>
<dbReference type="Pfam" id="PF02361">
    <property type="entry name" value="CbiQ"/>
    <property type="match status" value="1"/>
</dbReference>
<evidence type="ECO:0000313" key="9">
    <source>
        <dbReference type="Proteomes" id="UP000230282"/>
    </source>
</evidence>
<evidence type="ECO:0000256" key="5">
    <source>
        <dbReference type="ARBA" id="ARBA00022989"/>
    </source>
</evidence>
<comment type="similarity">
    <text evidence="2">Belongs to the CbiQ family.</text>
</comment>
<sequence length="216" mass="25182">MKFLDFFQPHFRLIYIFLISLFLSALTSRSLLVGINALAFSIFFLLLRHHCLSVTGYLKRWLKLNLFTLCIWLTLSWRIDQGHFHLNPQGIELAWLISLRMNAILGIIWLFLFKMNDVLLLQGIRRLPLPAKLIHLFVLTLRYIAVLGEVHRKMDIAMKARGYQAKCNRRTLFVTAQRVALLLIHALIKAERSEMALKARGFRLHDGENEIKSDSL</sequence>
<protein>
    <submittedName>
        <fullName evidence="8">ABC transporter permease</fullName>
    </submittedName>
</protein>
<dbReference type="PANTHER" id="PTHR34857">
    <property type="entry name" value="SLL0384 PROTEIN"/>
    <property type="match status" value="1"/>
</dbReference>
<keyword evidence="5 7" id="KW-1133">Transmembrane helix</keyword>
<keyword evidence="9" id="KW-1185">Reference proteome</keyword>
<dbReference type="GO" id="GO:0005886">
    <property type="term" value="C:plasma membrane"/>
    <property type="evidence" value="ECO:0007669"/>
    <property type="project" value="UniProtKB-ARBA"/>
</dbReference>
<dbReference type="OrthoDB" id="7033073at2"/>
<keyword evidence="4 7" id="KW-0812">Transmembrane</keyword>
<feature type="transmembrane region" description="Helical" evidence="7">
    <location>
        <begin position="31"/>
        <end position="49"/>
    </location>
</feature>
<dbReference type="PANTHER" id="PTHR34857:SF2">
    <property type="entry name" value="SLL0384 PROTEIN"/>
    <property type="match status" value="1"/>
</dbReference>
<evidence type="ECO:0000256" key="2">
    <source>
        <dbReference type="ARBA" id="ARBA00008564"/>
    </source>
</evidence>
<gene>
    <name evidence="8" type="ORF">CVP04_07030</name>
</gene>
<dbReference type="AlphaFoldDB" id="A0A2M8RW39"/>
<comment type="caution">
    <text evidence="8">The sequence shown here is derived from an EMBL/GenBank/DDBJ whole genome shotgun (WGS) entry which is preliminary data.</text>
</comment>
<keyword evidence="6 7" id="KW-0472">Membrane</keyword>
<feature type="transmembrane region" description="Helical" evidence="7">
    <location>
        <begin position="133"/>
        <end position="150"/>
    </location>
</feature>
<dbReference type="RefSeq" id="WP_100296788.1">
    <property type="nucleotide sequence ID" value="NZ_PHGZ01000013.1"/>
</dbReference>
<evidence type="ECO:0000256" key="7">
    <source>
        <dbReference type="SAM" id="Phobius"/>
    </source>
</evidence>
<evidence type="ECO:0000256" key="3">
    <source>
        <dbReference type="ARBA" id="ARBA00022475"/>
    </source>
</evidence>
<feature type="transmembrane region" description="Helical" evidence="7">
    <location>
        <begin position="171"/>
        <end position="188"/>
    </location>
</feature>
<evidence type="ECO:0000256" key="6">
    <source>
        <dbReference type="ARBA" id="ARBA00023136"/>
    </source>
</evidence>
<evidence type="ECO:0000313" key="8">
    <source>
        <dbReference type="EMBL" id="PJG83099.1"/>
    </source>
</evidence>
<organism evidence="8 9">
    <name type="scientific">Caviibacterium pharyngocola</name>
    <dbReference type="NCBI Taxonomy" id="28159"/>
    <lineage>
        <taxon>Bacteria</taxon>
        <taxon>Pseudomonadati</taxon>
        <taxon>Pseudomonadota</taxon>
        <taxon>Gammaproteobacteria</taxon>
        <taxon>Pasteurellales</taxon>
        <taxon>Pasteurellaceae</taxon>
        <taxon>Caviibacterium</taxon>
    </lineage>
</organism>
<dbReference type="InterPro" id="IPR003339">
    <property type="entry name" value="ABC/ECF_trnsptr_transmembrane"/>
</dbReference>
<reference evidence="8 9" key="1">
    <citation type="submission" date="2017-11" db="EMBL/GenBank/DDBJ databases">
        <title>Reclassification of Bisgaard taxon 5 as Caviibacterium pharyngocola gen. nov., sp. nov.</title>
        <authorList>
            <person name="Christensen H."/>
        </authorList>
    </citation>
    <scope>NUCLEOTIDE SEQUENCE [LARGE SCALE GENOMIC DNA]</scope>
    <source>
        <strain evidence="8 9">7_3</strain>
    </source>
</reference>
<accession>A0A2M8RW39</accession>